<dbReference type="GeneID" id="54980150"/>
<keyword evidence="2" id="KW-1185">Reference proteome</keyword>
<evidence type="ECO:0000313" key="1">
    <source>
        <dbReference type="EMBL" id="ARB11226.1"/>
    </source>
</evidence>
<name>A0A1W5S0Y2_9CAUD</name>
<reference evidence="2" key="1">
    <citation type="submission" date="2017-02" db="EMBL/GenBank/DDBJ databases">
        <authorList>
            <person name="Lucas-Elio P."/>
            <person name="Silas S."/>
            <person name="Fire A.Z."/>
            <person name="Sanchez-Amat A."/>
        </authorList>
    </citation>
    <scope>NUCLEOTIDE SEQUENCE [LARGE SCALE GENOMIC DNA]</scope>
</reference>
<protein>
    <submittedName>
        <fullName evidence="1">Uncharacterized protein</fullName>
    </submittedName>
</protein>
<proteinExistence type="predicted"/>
<dbReference type="Proteomes" id="UP000224896">
    <property type="component" value="Segment"/>
</dbReference>
<evidence type="ECO:0000313" key="2">
    <source>
        <dbReference type="Proteomes" id="UP000224896"/>
    </source>
</evidence>
<dbReference type="RefSeq" id="YP_009789996.1">
    <property type="nucleotide sequence ID" value="NC_047821.1"/>
</dbReference>
<organism evidence="1 2">
    <name type="scientific">Marinomonas phage CPP1m</name>
    <dbReference type="NCBI Taxonomy" id="1965370"/>
    <lineage>
        <taxon>Viruses</taxon>
        <taxon>Duplodnaviria</taxon>
        <taxon>Heunggongvirae</taxon>
        <taxon>Uroviricota</taxon>
        <taxon>Caudoviricetes</taxon>
        <taxon>Autographivirales</taxon>
        <taxon>Autosignataviridae</taxon>
        <taxon>Colwellvirinae</taxon>
        <taxon>Murciavirus</taxon>
        <taxon>Murciavirus CPP1m</taxon>
    </lineage>
</organism>
<dbReference type="KEGG" id="vg:54980150"/>
<accession>A0A1W5S0Y2</accession>
<dbReference type="EMBL" id="KY626176">
    <property type="protein sequence ID" value="ARB11226.1"/>
    <property type="molecule type" value="Genomic_DNA"/>
</dbReference>
<sequence>MKGPKQEFIIMLETLSKTMQESAQRHLSMHTWYEKNNKHSCGYAACVLGDQALQGNYEVFPFEEKSITSDSWFLDLYSNRISVHLRVACRLALRGRFPNISDTLGASLAKSVYGTVVIVRKLEAMDSTLFTQKEVSGFRHLTEEYPTPEDARVYIDAVIQKVKEL</sequence>